<evidence type="ECO:0000256" key="1">
    <source>
        <dbReference type="SAM" id="Phobius"/>
    </source>
</evidence>
<organism evidence="2 3">
    <name type="scientific">Portunus trituberculatus</name>
    <name type="common">Swimming crab</name>
    <name type="synonym">Neptunus trituberculatus</name>
    <dbReference type="NCBI Taxonomy" id="210409"/>
    <lineage>
        <taxon>Eukaryota</taxon>
        <taxon>Metazoa</taxon>
        <taxon>Ecdysozoa</taxon>
        <taxon>Arthropoda</taxon>
        <taxon>Crustacea</taxon>
        <taxon>Multicrustacea</taxon>
        <taxon>Malacostraca</taxon>
        <taxon>Eumalacostraca</taxon>
        <taxon>Eucarida</taxon>
        <taxon>Decapoda</taxon>
        <taxon>Pleocyemata</taxon>
        <taxon>Brachyura</taxon>
        <taxon>Eubrachyura</taxon>
        <taxon>Portunoidea</taxon>
        <taxon>Portunidae</taxon>
        <taxon>Portuninae</taxon>
        <taxon>Portunus</taxon>
    </lineage>
</organism>
<protein>
    <submittedName>
        <fullName evidence="2">Uncharacterized protein</fullName>
    </submittedName>
</protein>
<evidence type="ECO:0000313" key="2">
    <source>
        <dbReference type="EMBL" id="MPC56139.1"/>
    </source>
</evidence>
<gene>
    <name evidence="2" type="ORF">E2C01_050092</name>
</gene>
<keyword evidence="1" id="KW-1133">Transmembrane helix</keyword>
<feature type="transmembrane region" description="Helical" evidence="1">
    <location>
        <begin position="17"/>
        <end position="40"/>
    </location>
</feature>
<dbReference type="Proteomes" id="UP000324222">
    <property type="component" value="Unassembled WGS sequence"/>
</dbReference>
<keyword evidence="1" id="KW-0812">Transmembrane</keyword>
<accession>A0A5B7GF54</accession>
<keyword evidence="3" id="KW-1185">Reference proteome</keyword>
<dbReference type="EMBL" id="VSRR010013724">
    <property type="protein sequence ID" value="MPC56139.1"/>
    <property type="molecule type" value="Genomic_DNA"/>
</dbReference>
<sequence length="134" mass="13702">MCPSTEGVENNLIFGEALWTLSSIGVVFVYACVQVSLTLFSGNLVTRHGAPVTGRAAGVLRAGGRAAPFVVTAAELRLVRGVEASFSTGASAVLGAPAVVPRAAAALIPAAAFHFTRPGLDQPQCVVLREGNNV</sequence>
<dbReference type="AlphaFoldDB" id="A0A5B7GF54"/>
<name>A0A5B7GF54_PORTR</name>
<proteinExistence type="predicted"/>
<evidence type="ECO:0000313" key="3">
    <source>
        <dbReference type="Proteomes" id="UP000324222"/>
    </source>
</evidence>
<comment type="caution">
    <text evidence="2">The sequence shown here is derived from an EMBL/GenBank/DDBJ whole genome shotgun (WGS) entry which is preliminary data.</text>
</comment>
<reference evidence="2 3" key="1">
    <citation type="submission" date="2019-05" db="EMBL/GenBank/DDBJ databases">
        <title>Another draft genome of Portunus trituberculatus and its Hox gene families provides insights of decapod evolution.</title>
        <authorList>
            <person name="Jeong J.-H."/>
            <person name="Song I."/>
            <person name="Kim S."/>
            <person name="Choi T."/>
            <person name="Kim D."/>
            <person name="Ryu S."/>
            <person name="Kim W."/>
        </authorList>
    </citation>
    <scope>NUCLEOTIDE SEQUENCE [LARGE SCALE GENOMIC DNA]</scope>
    <source>
        <tissue evidence="2">Muscle</tissue>
    </source>
</reference>
<keyword evidence="1" id="KW-0472">Membrane</keyword>